<reference evidence="1 2" key="1">
    <citation type="submission" date="2016-03" db="EMBL/GenBank/DDBJ databases">
        <authorList>
            <person name="Montgomery M.T."/>
            <person name="Guerrero C.A."/>
            <person name="Mavrich T.N."/>
            <person name="Pope W.H."/>
            <person name="Garlena R.A."/>
            <person name="Russell D.A."/>
            <person name="Jacobs-Sera D."/>
            <person name="Hendrix R.W."/>
            <person name="Hatfull G.F."/>
        </authorList>
    </citation>
    <scope>NUCLEOTIDE SEQUENCE [LARGE SCALE GENOMIC DNA]</scope>
</reference>
<protein>
    <submittedName>
        <fullName evidence="1">Uncharacterized protein</fullName>
    </submittedName>
</protein>
<gene>
    <name evidence="1" type="primary">163</name>
    <name evidence="1" type="ORF">PBI_CLUBL_163</name>
</gene>
<proteinExistence type="predicted"/>
<dbReference type="EMBL" id="KU998246">
    <property type="protein sequence ID" value="ANA86660.1"/>
    <property type="molecule type" value="Genomic_DNA"/>
</dbReference>
<sequence>MNAQEIVEKFPGRDKHGYVVGWYLYTPAGVREGGPYPTAGKAEQHRSAVFTQNLVCGLVFTEGGSIVRAKSDTEVLQEAVDEADRAAVGDSNDGEISALRDALDCALSLLRKHADIKVVSRDWEAQ</sequence>
<dbReference type="Proteomes" id="UP000203982">
    <property type="component" value="Segment"/>
</dbReference>
<accession>A0A160DFA3</accession>
<keyword evidence="2" id="KW-1185">Reference proteome</keyword>
<dbReference type="GeneID" id="28803377"/>
<name>A0A160DFA3_9CAUD</name>
<dbReference type="RefSeq" id="YP_009273198.1">
    <property type="nucleotide sequence ID" value="NC_030901.1"/>
</dbReference>
<evidence type="ECO:0000313" key="1">
    <source>
        <dbReference type="EMBL" id="ANA86660.1"/>
    </source>
</evidence>
<organism evidence="1 2">
    <name type="scientific">Gordonia phage ClubL</name>
    <dbReference type="NCBI Taxonomy" id="1838065"/>
    <lineage>
        <taxon>Viruses</taxon>
        <taxon>Duplodnaviria</taxon>
        <taxon>Heunggongvirae</taxon>
        <taxon>Uroviricota</taxon>
        <taxon>Caudoviricetes</taxon>
        <taxon>Smoothievirus</taxon>
        <taxon>Smoothievirus clubL</taxon>
    </lineage>
</organism>
<evidence type="ECO:0000313" key="2">
    <source>
        <dbReference type="Proteomes" id="UP000203982"/>
    </source>
</evidence>
<dbReference type="KEGG" id="vg:28803377"/>